<dbReference type="EMBL" id="QOCW01000010">
    <property type="protein sequence ID" value="RBW69437.1"/>
    <property type="molecule type" value="Genomic_DNA"/>
</dbReference>
<accession>A0A366XU57</accession>
<dbReference type="OrthoDB" id="4380123at2"/>
<dbReference type="AlphaFoldDB" id="A0A366XU57"/>
<gene>
    <name evidence="1" type="ORF">DS031_10965</name>
</gene>
<organism evidence="1 2">
    <name type="scientific">Bacillus taeanensis</name>
    <dbReference type="NCBI Taxonomy" id="273032"/>
    <lineage>
        <taxon>Bacteria</taxon>
        <taxon>Bacillati</taxon>
        <taxon>Bacillota</taxon>
        <taxon>Bacilli</taxon>
        <taxon>Bacillales</taxon>
        <taxon>Bacillaceae</taxon>
        <taxon>Bacillus</taxon>
    </lineage>
</organism>
<evidence type="ECO:0008006" key="3">
    <source>
        <dbReference type="Google" id="ProtNLM"/>
    </source>
</evidence>
<evidence type="ECO:0000313" key="1">
    <source>
        <dbReference type="EMBL" id="RBW69437.1"/>
    </source>
</evidence>
<dbReference type="InterPro" id="IPR008551">
    <property type="entry name" value="TANGO2"/>
</dbReference>
<keyword evidence="2" id="KW-1185">Reference proteome</keyword>
<proteinExistence type="predicted"/>
<dbReference type="Pfam" id="PF05742">
    <property type="entry name" value="TANGO2"/>
    <property type="match status" value="1"/>
</dbReference>
<comment type="caution">
    <text evidence="1">The sequence shown here is derived from an EMBL/GenBank/DDBJ whole genome shotgun (WGS) entry which is preliminary data.</text>
</comment>
<dbReference type="PANTHER" id="PTHR17985">
    <property type="entry name" value="SER/THR-RICH PROTEIN T10 IN DGCR REGION"/>
    <property type="match status" value="1"/>
</dbReference>
<dbReference type="Proteomes" id="UP000253314">
    <property type="component" value="Unassembled WGS sequence"/>
</dbReference>
<sequence>MCLILFAHRVHPIYPLIVAANRDEFYNRPTKEAHFWDDHPDILAGRDLKQMGTWMGVTTTGRFAALTNYRELVELDINKQSRGEIVSNFLAGSDCSSHYLQTLAKKKEQYEGFNIIVGDRNELWYYSNRTNEPIKLEPGIYGLGNSLINTPWPKVVIGKQLFQNAISERMVDQEQLFEALANVEQPTDNLLPNTGVGEEWERKLAPLFIKTENYGTRASTVLTVSNDGNVIFTERTFKKETSFEKKFEFQIKKK</sequence>
<dbReference type="RefSeq" id="WP_113806127.1">
    <property type="nucleotide sequence ID" value="NZ_QOCW01000010.1"/>
</dbReference>
<dbReference type="PANTHER" id="PTHR17985:SF8">
    <property type="entry name" value="TRANSPORT AND GOLGI ORGANIZATION PROTEIN 2 HOMOLOG"/>
    <property type="match status" value="1"/>
</dbReference>
<reference evidence="1 2" key="1">
    <citation type="submission" date="2018-07" db="EMBL/GenBank/DDBJ databases">
        <title>Lottiidibacillus patelloidae gen. nov., sp. nov., isolated from the intestinal tract of a marine limpet and the reclassification of B. taeanensis BH030017T, B. algicola KMM 3737T and B. hwajinpoensis SW-72T as genus Lottiidibacillus.</title>
        <authorList>
            <person name="Liu R."/>
            <person name="Huang Z."/>
        </authorList>
    </citation>
    <scope>NUCLEOTIDE SEQUENCE [LARGE SCALE GENOMIC DNA]</scope>
    <source>
        <strain evidence="1 2">BH030017</strain>
    </source>
</reference>
<evidence type="ECO:0000313" key="2">
    <source>
        <dbReference type="Proteomes" id="UP000253314"/>
    </source>
</evidence>
<name>A0A366XU57_9BACI</name>
<protein>
    <recommendedName>
        <fullName evidence="3">NRDE family protein</fullName>
    </recommendedName>
</protein>